<dbReference type="InterPro" id="IPR009014">
    <property type="entry name" value="Transketo_C/PFOR_II"/>
</dbReference>
<dbReference type="InterPro" id="IPR055152">
    <property type="entry name" value="Transketolase-like_C_2"/>
</dbReference>
<comment type="cofactor">
    <cofactor evidence="2">
        <name>thiamine diphosphate</name>
        <dbReference type="ChEBI" id="CHEBI:58937"/>
    </cofactor>
</comment>
<dbReference type="Pfam" id="PF02779">
    <property type="entry name" value="Transket_pyr"/>
    <property type="match status" value="1"/>
</dbReference>
<dbReference type="EC" id="2.2.1.1" evidence="5 11"/>
<evidence type="ECO:0000313" key="14">
    <source>
        <dbReference type="Proteomes" id="UP001629536"/>
    </source>
</evidence>
<keyword evidence="6 13" id="KW-0808">Transferase</keyword>
<name>A0ABW9F4H4_9FIRM</name>
<comment type="caution">
    <text evidence="13">The sequence shown here is derived from an EMBL/GenBank/DDBJ whole genome shotgun (WGS) entry which is preliminary data.</text>
</comment>
<dbReference type="PANTHER" id="PTHR43522">
    <property type="entry name" value="TRANSKETOLASE"/>
    <property type="match status" value="1"/>
</dbReference>
<dbReference type="CDD" id="cd02012">
    <property type="entry name" value="TPP_TK"/>
    <property type="match status" value="1"/>
</dbReference>
<dbReference type="Gene3D" id="3.40.50.920">
    <property type="match status" value="1"/>
</dbReference>
<proteinExistence type="inferred from homology"/>
<dbReference type="GO" id="GO:0004802">
    <property type="term" value="F:transketolase activity"/>
    <property type="evidence" value="ECO:0007669"/>
    <property type="project" value="UniProtKB-EC"/>
</dbReference>
<evidence type="ECO:0000313" key="13">
    <source>
        <dbReference type="EMBL" id="MFM1524053.1"/>
    </source>
</evidence>
<evidence type="ECO:0000256" key="5">
    <source>
        <dbReference type="ARBA" id="ARBA00013152"/>
    </source>
</evidence>
<dbReference type="RefSeq" id="WP_408126030.1">
    <property type="nucleotide sequence ID" value="NZ_JBFNFH010000001.1"/>
</dbReference>
<dbReference type="InterPro" id="IPR005475">
    <property type="entry name" value="Transketolase-like_Pyr-bd"/>
</dbReference>
<feature type="domain" description="Transketolase-like pyrimidine-binding" evidence="12">
    <location>
        <begin position="349"/>
        <end position="520"/>
    </location>
</feature>
<accession>A0ABW9F4H4</accession>
<comment type="catalytic activity">
    <reaction evidence="10">
        <text>D-sedoheptulose 7-phosphate + D-glyceraldehyde 3-phosphate = aldehydo-D-ribose 5-phosphate + D-xylulose 5-phosphate</text>
        <dbReference type="Rhea" id="RHEA:10508"/>
        <dbReference type="ChEBI" id="CHEBI:57483"/>
        <dbReference type="ChEBI" id="CHEBI:57737"/>
        <dbReference type="ChEBI" id="CHEBI:58273"/>
        <dbReference type="ChEBI" id="CHEBI:59776"/>
        <dbReference type="EC" id="2.2.1.1"/>
    </reaction>
</comment>
<dbReference type="Proteomes" id="UP001629536">
    <property type="component" value="Unassembled WGS sequence"/>
</dbReference>
<dbReference type="SMART" id="SM00861">
    <property type="entry name" value="Transket_pyr"/>
    <property type="match status" value="1"/>
</dbReference>
<evidence type="ECO:0000256" key="10">
    <source>
        <dbReference type="ARBA" id="ARBA00049473"/>
    </source>
</evidence>
<evidence type="ECO:0000256" key="2">
    <source>
        <dbReference type="ARBA" id="ARBA00001964"/>
    </source>
</evidence>
<evidence type="ECO:0000259" key="12">
    <source>
        <dbReference type="SMART" id="SM00861"/>
    </source>
</evidence>
<evidence type="ECO:0000256" key="4">
    <source>
        <dbReference type="ARBA" id="ARBA00011738"/>
    </source>
</evidence>
<evidence type="ECO:0000256" key="8">
    <source>
        <dbReference type="ARBA" id="ARBA00022842"/>
    </source>
</evidence>
<evidence type="ECO:0000256" key="9">
    <source>
        <dbReference type="ARBA" id="ARBA00023052"/>
    </source>
</evidence>
<evidence type="ECO:0000256" key="6">
    <source>
        <dbReference type="ARBA" id="ARBA00022679"/>
    </source>
</evidence>
<organism evidence="13 14">
    <name type="scientific">Helcococcus bovis</name>
    <dbReference type="NCBI Taxonomy" id="3153252"/>
    <lineage>
        <taxon>Bacteria</taxon>
        <taxon>Bacillati</taxon>
        <taxon>Bacillota</taxon>
        <taxon>Tissierellia</taxon>
        <taxon>Tissierellales</taxon>
        <taxon>Peptoniphilaceae</taxon>
        <taxon>Helcococcus</taxon>
    </lineage>
</organism>
<reference evidence="13 14" key="1">
    <citation type="journal article" date="2024" name="Front. Microbiol.">
        <title>Pangenomic and biochemical analyses of Helcococcus ovis reveal widespread tetracycline resistance and a novel bacterial species, Helcococcus bovis.</title>
        <authorList>
            <person name="Cunha F."/>
            <person name="Zhai Y."/>
            <person name="Casaro S."/>
            <person name="Jones K.L."/>
            <person name="Hernandez M."/>
            <person name="Bisinotto R.S."/>
            <person name="Kariyawasam S."/>
            <person name="Brown M.B."/>
            <person name="Phillips A."/>
            <person name="Jeong K.C."/>
            <person name="Galvao K.N."/>
        </authorList>
    </citation>
    <scope>NUCLEOTIDE SEQUENCE [LARGE SCALE GENOMIC DNA]</scope>
    <source>
        <strain evidence="13 14">KG197</strain>
    </source>
</reference>
<dbReference type="SUPFAM" id="SSF52518">
    <property type="entry name" value="Thiamin diphosphate-binding fold (THDP-binding)"/>
    <property type="match status" value="2"/>
</dbReference>
<keyword evidence="9" id="KW-0786">Thiamine pyrophosphate</keyword>
<dbReference type="InterPro" id="IPR005474">
    <property type="entry name" value="Transketolase_N"/>
</dbReference>
<dbReference type="NCBIfam" id="TIGR00232">
    <property type="entry name" value="tktlase_bact"/>
    <property type="match status" value="1"/>
</dbReference>
<keyword evidence="7" id="KW-0479">Metal-binding</keyword>
<dbReference type="InterPro" id="IPR005478">
    <property type="entry name" value="Transketolase_bac-like"/>
</dbReference>
<dbReference type="SUPFAM" id="SSF52922">
    <property type="entry name" value="TK C-terminal domain-like"/>
    <property type="match status" value="1"/>
</dbReference>
<dbReference type="CDD" id="cd07033">
    <property type="entry name" value="TPP_PYR_DXS_TK_like"/>
    <property type="match status" value="1"/>
</dbReference>
<protein>
    <recommendedName>
        <fullName evidence="5 11">Transketolase</fullName>
        <ecNumber evidence="5 11">2.2.1.1</ecNumber>
    </recommendedName>
</protein>
<comment type="similarity">
    <text evidence="3">Belongs to the transketolase family.</text>
</comment>
<dbReference type="Pfam" id="PF22613">
    <property type="entry name" value="Transketolase_C_1"/>
    <property type="match status" value="1"/>
</dbReference>
<dbReference type="InterPro" id="IPR029061">
    <property type="entry name" value="THDP-binding"/>
</dbReference>
<keyword evidence="8" id="KW-0460">Magnesium</keyword>
<dbReference type="Gene3D" id="3.40.50.970">
    <property type="match status" value="2"/>
</dbReference>
<keyword evidence="14" id="KW-1185">Reference proteome</keyword>
<evidence type="ECO:0000256" key="3">
    <source>
        <dbReference type="ARBA" id="ARBA00007131"/>
    </source>
</evidence>
<dbReference type="EMBL" id="JBFNFH010000001">
    <property type="protein sequence ID" value="MFM1524053.1"/>
    <property type="molecule type" value="Genomic_DNA"/>
</dbReference>
<gene>
    <name evidence="13" type="primary">tkt</name>
    <name evidence="13" type="ORF">ABGF40_00005</name>
</gene>
<dbReference type="PROSITE" id="PS00802">
    <property type="entry name" value="TRANSKETOLASE_2"/>
    <property type="match status" value="1"/>
</dbReference>
<evidence type="ECO:0000256" key="7">
    <source>
        <dbReference type="ARBA" id="ARBA00022723"/>
    </source>
</evidence>
<evidence type="ECO:0000256" key="11">
    <source>
        <dbReference type="NCBIfam" id="TIGR00232"/>
    </source>
</evidence>
<dbReference type="PANTHER" id="PTHR43522:SF2">
    <property type="entry name" value="TRANSKETOLASE 1-RELATED"/>
    <property type="match status" value="1"/>
</dbReference>
<dbReference type="Pfam" id="PF00456">
    <property type="entry name" value="Transketolase_N"/>
    <property type="match status" value="1"/>
</dbReference>
<comment type="cofactor">
    <cofactor evidence="1">
        <name>Mg(2+)</name>
        <dbReference type="ChEBI" id="CHEBI:18420"/>
    </cofactor>
</comment>
<sequence length="658" mass="73560">MEKKVIDTIRVLSAEMVLKANSGHQGTPIGASPIGYVLYNDVMKYNPKNPKWFNRDRFILSAGHASALQYSLLHLFGFNLSIEDIKNFRQLGSKTPGHPEYGYTDGVEVTTGPLGQGVANAVGFAMAEKHLAAKYNTKEIKLIDHYTYVLAGDGCLMEGVSNEASSLAGTLGLGKLIMLYDSNKITIDGTTEIAFSENVAKRYEALGWQVLDVKDANDINAIREAIEDAKKDSKRPTLIEIHSKIGYGTNKENTSDVHGNPLKLEDIEEMKLKLGYDVKEMFTISDDVKSYLGKTISKHKIYEDEWIKLLNQYKFKYPDKYESFINSINNTYDFNFFNEKDYYEFNKDLATRASSGVVLNKIAKHFDSFFGGSADLAGSNNTTIEDETFFSKKNPVGKNIHYGIREHSMAAIANGISLHGGLLPYTGTFLSFADYMKPAIRLSALMHQKVVNIFTHDSIGLGEDGPTHQAVDQLPMLRSIPNCITIRPADNRETAAAWEYVLKSKDRPINLILTRQTVPSIENTGINLFNGAYVLKEFGNSPEIILMASGSEVHLAYKVAEKLFDQGKYSRVISVPSIELFEEQTEKYKDVILPSNITKRVAIEASSEKTWYRYIGLNGLLVGMNTFGISAPADIAFEYFGFTVEKIVEKINLKFYNK</sequence>
<dbReference type="InterPro" id="IPR033247">
    <property type="entry name" value="Transketolase_fam"/>
</dbReference>
<comment type="subunit">
    <text evidence="4">Homodimer.</text>
</comment>
<evidence type="ECO:0000256" key="1">
    <source>
        <dbReference type="ARBA" id="ARBA00001946"/>
    </source>
</evidence>
<dbReference type="InterPro" id="IPR020826">
    <property type="entry name" value="Transketolase_BS"/>
</dbReference>